<organism evidence="2 3">
    <name type="scientific">Candidatus Beckwithbacteria bacterium RBG_13_42_9</name>
    <dbReference type="NCBI Taxonomy" id="1797457"/>
    <lineage>
        <taxon>Bacteria</taxon>
        <taxon>Candidatus Beckwithiibacteriota</taxon>
    </lineage>
</organism>
<dbReference type="AlphaFoldDB" id="A0A1F5E359"/>
<dbReference type="PANTHER" id="PTHR47618:SF1">
    <property type="entry name" value="BIFUNCTIONAL OLIGORIBONUCLEASE AND PAP PHOSPHATASE NRNA"/>
    <property type="match status" value="1"/>
</dbReference>
<dbReference type="InterPro" id="IPR038763">
    <property type="entry name" value="DHH_sf"/>
</dbReference>
<feature type="compositionally biased region" description="Basic and acidic residues" evidence="1">
    <location>
        <begin position="330"/>
        <end position="344"/>
    </location>
</feature>
<comment type="caution">
    <text evidence="2">The sequence shown here is derived from an EMBL/GenBank/DDBJ whole genome shotgun (WGS) entry which is preliminary data.</text>
</comment>
<dbReference type="Gene3D" id="3.90.1640.10">
    <property type="entry name" value="inorganic pyrophosphatase (n-terminal core)"/>
    <property type="match status" value="1"/>
</dbReference>
<accession>A0A1F5E359</accession>
<feature type="region of interest" description="Disordered" evidence="1">
    <location>
        <begin position="321"/>
        <end position="371"/>
    </location>
</feature>
<reference evidence="2 3" key="1">
    <citation type="journal article" date="2016" name="Nat. Commun.">
        <title>Thousands of microbial genomes shed light on interconnected biogeochemical processes in an aquifer system.</title>
        <authorList>
            <person name="Anantharaman K."/>
            <person name="Brown C.T."/>
            <person name="Hug L.A."/>
            <person name="Sharon I."/>
            <person name="Castelle C.J."/>
            <person name="Probst A.J."/>
            <person name="Thomas B.C."/>
            <person name="Singh A."/>
            <person name="Wilkins M.J."/>
            <person name="Karaoz U."/>
            <person name="Brodie E.L."/>
            <person name="Williams K.H."/>
            <person name="Hubbard S.S."/>
            <person name="Banfield J.F."/>
        </authorList>
    </citation>
    <scope>NUCLEOTIDE SEQUENCE [LARGE SCALE GENOMIC DNA]</scope>
</reference>
<dbReference type="PANTHER" id="PTHR47618">
    <property type="entry name" value="BIFUNCTIONAL OLIGORIBONUCLEASE AND PAP PHOSPHATASE NRNA"/>
    <property type="match status" value="1"/>
</dbReference>
<dbReference type="InterPro" id="IPR051319">
    <property type="entry name" value="Oligoribo/pAp-PDE_c-di-AMP_PDE"/>
</dbReference>
<dbReference type="SUPFAM" id="SSF64182">
    <property type="entry name" value="DHH phosphoesterases"/>
    <property type="match status" value="1"/>
</dbReference>
<dbReference type="Proteomes" id="UP000177006">
    <property type="component" value="Unassembled WGS sequence"/>
</dbReference>
<evidence type="ECO:0000256" key="1">
    <source>
        <dbReference type="SAM" id="MobiDB-lite"/>
    </source>
</evidence>
<dbReference type="STRING" id="1797457.A2160_05490"/>
<sequence length="371" mass="39518">MVDQNQLAKVADLLKQAKTVLVLLPANPSVDYVATALGLFLSLEKAKKQVHVGCSTPMSVAFSRLFGVDKIKTQVGCRSLVISFPYVESAIEKVSYHVEGQKFNLVIVPKKGQAPLDPQNVSYANAGAEADVLIVVGAQRWEDLGELYTKEKDSLTNTQTIISLDNRMQISQFSTHNLNDNQASSAAEIAARLLKEGAFSTKGDIATNFLAGIEFGTNNLQVKTSADTFETIAWLMRKGSQRGHMASAAPAGVTSSAPVAAPASNFRSPLMGFPGSAFPAPNPAFPPMSTLPGQGLNQPQAMPPAPVQPNPLPGNIGAPVLAKNTPPIMRESEATDVAREKVGPDGDQGQTATPPSPDWYQPKIYRGKNLV</sequence>
<evidence type="ECO:0000313" key="3">
    <source>
        <dbReference type="Proteomes" id="UP000177006"/>
    </source>
</evidence>
<evidence type="ECO:0000313" key="2">
    <source>
        <dbReference type="EMBL" id="OGD61788.1"/>
    </source>
</evidence>
<protein>
    <recommendedName>
        <fullName evidence="4">DDH domain-containing protein</fullName>
    </recommendedName>
</protein>
<name>A0A1F5E359_9BACT</name>
<gene>
    <name evidence="2" type="ORF">A2160_05490</name>
</gene>
<evidence type="ECO:0008006" key="4">
    <source>
        <dbReference type="Google" id="ProtNLM"/>
    </source>
</evidence>
<proteinExistence type="predicted"/>
<dbReference type="EMBL" id="MEZK01000033">
    <property type="protein sequence ID" value="OGD61788.1"/>
    <property type="molecule type" value="Genomic_DNA"/>
</dbReference>